<dbReference type="GO" id="GO:0005737">
    <property type="term" value="C:cytoplasm"/>
    <property type="evidence" value="ECO:0007669"/>
    <property type="project" value="TreeGrafter"/>
</dbReference>
<sequence length="188" mass="21123">MAAWQKFDPESSTDLSASGLANHLVPRTWFTIKNAHDRVERSPMIYEGLDESMVRLRTIIDHRGPFQAAFGFSQGAALAALLSAALESPTLHPAFEGLKPQEHAFKALVLVSGFKLDLRPDWYGYKSLLKTPSLHIISHADAIIHPHRSRTLISAFAHPRVEWHGAGHMVPTTKNWRDFIKSYFSQTL</sequence>
<keyword evidence="4" id="KW-1185">Reference proteome</keyword>
<dbReference type="AlphaFoldDB" id="A0A9P6NC90"/>
<dbReference type="PANTHER" id="PTHR48070:SF6">
    <property type="entry name" value="ESTERASE OVCA2"/>
    <property type="match status" value="1"/>
</dbReference>
<dbReference type="InterPro" id="IPR029058">
    <property type="entry name" value="AB_hydrolase_fold"/>
</dbReference>
<comment type="caution">
    <text evidence="3">The sequence shown here is derived from an EMBL/GenBank/DDBJ whole genome shotgun (WGS) entry which is preliminary data.</text>
</comment>
<organism evidence="3 4">
    <name type="scientific">Cronartium quercuum f. sp. fusiforme G11</name>
    <dbReference type="NCBI Taxonomy" id="708437"/>
    <lineage>
        <taxon>Eukaryota</taxon>
        <taxon>Fungi</taxon>
        <taxon>Dikarya</taxon>
        <taxon>Basidiomycota</taxon>
        <taxon>Pucciniomycotina</taxon>
        <taxon>Pucciniomycetes</taxon>
        <taxon>Pucciniales</taxon>
        <taxon>Coleosporiaceae</taxon>
        <taxon>Cronartium</taxon>
    </lineage>
</organism>
<feature type="domain" description="Serine hydrolase" evidence="2">
    <location>
        <begin position="20"/>
        <end position="179"/>
    </location>
</feature>
<dbReference type="GO" id="GO:0016787">
    <property type="term" value="F:hydrolase activity"/>
    <property type="evidence" value="ECO:0007669"/>
    <property type="project" value="UniProtKB-KW"/>
</dbReference>
<keyword evidence="1" id="KW-0378">Hydrolase</keyword>
<evidence type="ECO:0000256" key="1">
    <source>
        <dbReference type="ARBA" id="ARBA00022801"/>
    </source>
</evidence>
<protein>
    <recommendedName>
        <fullName evidence="2">Serine hydrolase domain-containing protein</fullName>
    </recommendedName>
</protein>
<dbReference type="InterPro" id="IPR050593">
    <property type="entry name" value="LovG"/>
</dbReference>
<gene>
    <name evidence="3" type="ORF">CROQUDRAFT_724219</name>
</gene>
<evidence type="ECO:0000259" key="2">
    <source>
        <dbReference type="Pfam" id="PF03959"/>
    </source>
</evidence>
<dbReference type="Pfam" id="PF03959">
    <property type="entry name" value="FSH1"/>
    <property type="match status" value="1"/>
</dbReference>
<evidence type="ECO:0000313" key="4">
    <source>
        <dbReference type="Proteomes" id="UP000886653"/>
    </source>
</evidence>
<dbReference type="Proteomes" id="UP000886653">
    <property type="component" value="Unassembled WGS sequence"/>
</dbReference>
<reference evidence="3" key="1">
    <citation type="submission" date="2013-11" db="EMBL/GenBank/DDBJ databases">
        <title>Genome sequence of the fusiform rust pathogen reveals effectors for host alternation and coevolution with pine.</title>
        <authorList>
            <consortium name="DOE Joint Genome Institute"/>
            <person name="Smith K."/>
            <person name="Pendleton A."/>
            <person name="Kubisiak T."/>
            <person name="Anderson C."/>
            <person name="Salamov A."/>
            <person name="Aerts A."/>
            <person name="Riley R."/>
            <person name="Clum A."/>
            <person name="Lindquist E."/>
            <person name="Ence D."/>
            <person name="Campbell M."/>
            <person name="Kronenberg Z."/>
            <person name="Feau N."/>
            <person name="Dhillon B."/>
            <person name="Hamelin R."/>
            <person name="Burleigh J."/>
            <person name="Smith J."/>
            <person name="Yandell M."/>
            <person name="Nelson C."/>
            <person name="Grigoriev I."/>
            <person name="Davis J."/>
        </authorList>
    </citation>
    <scope>NUCLEOTIDE SEQUENCE</scope>
    <source>
        <strain evidence="3">G11</strain>
    </source>
</reference>
<dbReference type="GO" id="GO:0005634">
    <property type="term" value="C:nucleus"/>
    <property type="evidence" value="ECO:0007669"/>
    <property type="project" value="TreeGrafter"/>
</dbReference>
<dbReference type="PANTHER" id="PTHR48070">
    <property type="entry name" value="ESTERASE OVCA2"/>
    <property type="match status" value="1"/>
</dbReference>
<evidence type="ECO:0000313" key="3">
    <source>
        <dbReference type="EMBL" id="KAG0144030.1"/>
    </source>
</evidence>
<accession>A0A9P6NC90</accession>
<dbReference type="InterPro" id="IPR005645">
    <property type="entry name" value="FSH-like_dom"/>
</dbReference>
<dbReference type="OrthoDB" id="414698at2759"/>
<proteinExistence type="predicted"/>
<dbReference type="Gene3D" id="3.40.50.1820">
    <property type="entry name" value="alpha/beta hydrolase"/>
    <property type="match status" value="1"/>
</dbReference>
<name>A0A9P6NC90_9BASI</name>
<dbReference type="EMBL" id="MU167304">
    <property type="protein sequence ID" value="KAG0144030.1"/>
    <property type="molecule type" value="Genomic_DNA"/>
</dbReference>
<dbReference type="SUPFAM" id="SSF53474">
    <property type="entry name" value="alpha/beta-Hydrolases"/>
    <property type="match status" value="1"/>
</dbReference>